<gene>
    <name evidence="2" type="ORF">EVAR_52927_1</name>
</gene>
<feature type="region of interest" description="Disordered" evidence="1">
    <location>
        <begin position="35"/>
        <end position="60"/>
    </location>
</feature>
<protein>
    <submittedName>
        <fullName evidence="2">Uncharacterized protein</fullName>
    </submittedName>
</protein>
<dbReference type="Proteomes" id="UP000299102">
    <property type="component" value="Unassembled WGS sequence"/>
</dbReference>
<organism evidence="2 3">
    <name type="scientific">Eumeta variegata</name>
    <name type="common">Bagworm moth</name>
    <name type="synonym">Eumeta japonica</name>
    <dbReference type="NCBI Taxonomy" id="151549"/>
    <lineage>
        <taxon>Eukaryota</taxon>
        <taxon>Metazoa</taxon>
        <taxon>Ecdysozoa</taxon>
        <taxon>Arthropoda</taxon>
        <taxon>Hexapoda</taxon>
        <taxon>Insecta</taxon>
        <taxon>Pterygota</taxon>
        <taxon>Neoptera</taxon>
        <taxon>Endopterygota</taxon>
        <taxon>Lepidoptera</taxon>
        <taxon>Glossata</taxon>
        <taxon>Ditrysia</taxon>
        <taxon>Tineoidea</taxon>
        <taxon>Psychidae</taxon>
        <taxon>Oiketicinae</taxon>
        <taxon>Eumeta</taxon>
    </lineage>
</organism>
<dbReference type="EMBL" id="BGZK01001086">
    <property type="protein sequence ID" value="GBP70800.1"/>
    <property type="molecule type" value="Genomic_DNA"/>
</dbReference>
<evidence type="ECO:0000313" key="2">
    <source>
        <dbReference type="EMBL" id="GBP70800.1"/>
    </source>
</evidence>
<sequence>MRRRHHLSIILPTPQEIGSPRRLWKKSELRAYAGVKKSPLHRSDARERSADAGAAPLSSADVNCDRTGPGACLISRLNKSECYTAGSNPRSDISIWPIHKIPEARRKQLLCLTES</sequence>
<name>A0A4C1Y5L5_EUMVA</name>
<evidence type="ECO:0000256" key="1">
    <source>
        <dbReference type="SAM" id="MobiDB-lite"/>
    </source>
</evidence>
<dbReference type="AlphaFoldDB" id="A0A4C1Y5L5"/>
<comment type="caution">
    <text evidence="2">The sequence shown here is derived from an EMBL/GenBank/DDBJ whole genome shotgun (WGS) entry which is preliminary data.</text>
</comment>
<proteinExistence type="predicted"/>
<feature type="compositionally biased region" description="Basic and acidic residues" evidence="1">
    <location>
        <begin position="41"/>
        <end position="50"/>
    </location>
</feature>
<reference evidence="2 3" key="1">
    <citation type="journal article" date="2019" name="Commun. Biol.">
        <title>The bagworm genome reveals a unique fibroin gene that provides high tensile strength.</title>
        <authorList>
            <person name="Kono N."/>
            <person name="Nakamura H."/>
            <person name="Ohtoshi R."/>
            <person name="Tomita M."/>
            <person name="Numata K."/>
            <person name="Arakawa K."/>
        </authorList>
    </citation>
    <scope>NUCLEOTIDE SEQUENCE [LARGE SCALE GENOMIC DNA]</scope>
</reference>
<keyword evidence="3" id="KW-1185">Reference proteome</keyword>
<accession>A0A4C1Y5L5</accession>
<evidence type="ECO:0000313" key="3">
    <source>
        <dbReference type="Proteomes" id="UP000299102"/>
    </source>
</evidence>